<dbReference type="AlphaFoldDB" id="A0A843SD47"/>
<dbReference type="EMBL" id="WHUF01000003">
    <property type="protein sequence ID" value="MQA20101.1"/>
    <property type="molecule type" value="Genomic_DNA"/>
</dbReference>
<sequence length="55" mass="6383">MVYWPTKALAWLEDDPAMQQSLKTELEAFTRNKAMPQEARQMGRRMIRSLSAISV</sequence>
<comment type="caution">
    <text evidence="1">The sequence shown here is derived from an EMBL/GenBank/DDBJ whole genome shotgun (WGS) entry which is preliminary data.</text>
</comment>
<accession>A0A843SD47</accession>
<dbReference type="Proteomes" id="UP000444318">
    <property type="component" value="Unassembled WGS sequence"/>
</dbReference>
<gene>
    <name evidence="1" type="ORF">GEV01_11335</name>
</gene>
<evidence type="ECO:0000313" key="1">
    <source>
        <dbReference type="EMBL" id="MQA20101.1"/>
    </source>
</evidence>
<keyword evidence="2" id="KW-1185">Reference proteome</keyword>
<evidence type="ECO:0000313" key="2">
    <source>
        <dbReference type="Proteomes" id="UP000444318"/>
    </source>
</evidence>
<proteinExistence type="predicted"/>
<name>A0A843SD47_9BURK</name>
<reference evidence="1 2" key="1">
    <citation type="submission" date="2019-10" db="EMBL/GenBank/DDBJ databases">
        <title>Two novel species isolated from a subtropical stream in China.</title>
        <authorList>
            <person name="Lu H."/>
        </authorList>
    </citation>
    <scope>NUCLEOTIDE SEQUENCE [LARGE SCALE GENOMIC DNA]</scope>
    <source>
        <strain evidence="1 2">FT103W</strain>
    </source>
</reference>
<organism evidence="1 2">
    <name type="scientific">Rugamonas rivuli</name>
    <dbReference type="NCBI Taxonomy" id="2743358"/>
    <lineage>
        <taxon>Bacteria</taxon>
        <taxon>Pseudomonadati</taxon>
        <taxon>Pseudomonadota</taxon>
        <taxon>Betaproteobacteria</taxon>
        <taxon>Burkholderiales</taxon>
        <taxon>Oxalobacteraceae</taxon>
        <taxon>Telluria group</taxon>
        <taxon>Rugamonas</taxon>
    </lineage>
</organism>
<protein>
    <submittedName>
        <fullName evidence="1">Uncharacterized protein</fullName>
    </submittedName>
</protein>